<dbReference type="OMA" id="IRYPTEW"/>
<feature type="compositionally biased region" description="Polar residues" evidence="1">
    <location>
        <begin position="121"/>
        <end position="147"/>
    </location>
</feature>
<accession>A0CFK3</accession>
<dbReference type="HOGENOM" id="CLU_1392592_0_0_1"/>
<evidence type="ECO:0000313" key="3">
    <source>
        <dbReference type="Proteomes" id="UP000000600"/>
    </source>
</evidence>
<dbReference type="EMBL" id="CT868070">
    <property type="protein sequence ID" value="CAK69570.1"/>
    <property type="molecule type" value="Genomic_DNA"/>
</dbReference>
<proteinExistence type="predicted"/>
<sequence length="206" mass="23848">MLSSSQKSQVYKRTSYLTESVSILNSARPQQSFVNTFEKKELRRYIQSLIRYPTEWAEQVDNKTDNRFHHVILNQSKAEHNPNLASPSKIFGLTESRRQNTQNDDLLSSFRRKNQSLGNLGSWQFNSTPVANQSQNTQSKVSATQKPQPMLTRKLDQSVPLRDLLELSRQLDSAKPEEIQQLSKGYVNELFQLSQTITRSLKYIKR</sequence>
<dbReference type="InParanoid" id="A0CFK3"/>
<name>A0CFK3_PARTE</name>
<dbReference type="OrthoDB" id="294367at2759"/>
<protein>
    <submittedName>
        <fullName evidence="2">Uncharacterized protein</fullName>
    </submittedName>
</protein>
<feature type="region of interest" description="Disordered" evidence="1">
    <location>
        <begin position="121"/>
        <end position="152"/>
    </location>
</feature>
<organism evidence="2 3">
    <name type="scientific">Paramecium tetraurelia</name>
    <dbReference type="NCBI Taxonomy" id="5888"/>
    <lineage>
        <taxon>Eukaryota</taxon>
        <taxon>Sar</taxon>
        <taxon>Alveolata</taxon>
        <taxon>Ciliophora</taxon>
        <taxon>Intramacronucleata</taxon>
        <taxon>Oligohymenophorea</taxon>
        <taxon>Peniculida</taxon>
        <taxon>Parameciidae</taxon>
        <taxon>Paramecium</taxon>
    </lineage>
</organism>
<evidence type="ECO:0000313" key="2">
    <source>
        <dbReference type="EMBL" id="CAK69570.1"/>
    </source>
</evidence>
<keyword evidence="3" id="KW-1185">Reference proteome</keyword>
<dbReference type="Proteomes" id="UP000000600">
    <property type="component" value="Unassembled WGS sequence"/>
</dbReference>
<dbReference type="AlphaFoldDB" id="A0CFK3"/>
<dbReference type="GeneID" id="5022752"/>
<dbReference type="RefSeq" id="XP_001436967.1">
    <property type="nucleotide sequence ID" value="XM_001436930.2"/>
</dbReference>
<evidence type="ECO:0000256" key="1">
    <source>
        <dbReference type="SAM" id="MobiDB-lite"/>
    </source>
</evidence>
<dbReference type="KEGG" id="ptm:GSPATT00038010001"/>
<gene>
    <name evidence="2" type="ORF">GSPATT00038010001</name>
</gene>
<reference evidence="2 3" key="1">
    <citation type="journal article" date="2006" name="Nature">
        <title>Global trends of whole-genome duplications revealed by the ciliate Paramecium tetraurelia.</title>
        <authorList>
            <consortium name="Genoscope"/>
            <person name="Aury J.-M."/>
            <person name="Jaillon O."/>
            <person name="Duret L."/>
            <person name="Noel B."/>
            <person name="Jubin C."/>
            <person name="Porcel B.M."/>
            <person name="Segurens B."/>
            <person name="Daubin V."/>
            <person name="Anthouard V."/>
            <person name="Aiach N."/>
            <person name="Arnaiz O."/>
            <person name="Billaut A."/>
            <person name="Beisson J."/>
            <person name="Blanc I."/>
            <person name="Bouhouche K."/>
            <person name="Camara F."/>
            <person name="Duharcourt S."/>
            <person name="Guigo R."/>
            <person name="Gogendeau D."/>
            <person name="Katinka M."/>
            <person name="Keller A.-M."/>
            <person name="Kissmehl R."/>
            <person name="Klotz C."/>
            <person name="Koll F."/>
            <person name="Le Moue A."/>
            <person name="Lepere C."/>
            <person name="Malinsky S."/>
            <person name="Nowacki M."/>
            <person name="Nowak J.K."/>
            <person name="Plattner H."/>
            <person name="Poulain J."/>
            <person name="Ruiz F."/>
            <person name="Serrano V."/>
            <person name="Zagulski M."/>
            <person name="Dessen P."/>
            <person name="Betermier M."/>
            <person name="Weissenbach J."/>
            <person name="Scarpelli C."/>
            <person name="Schachter V."/>
            <person name="Sperling L."/>
            <person name="Meyer E."/>
            <person name="Cohen J."/>
            <person name="Wincker P."/>
        </authorList>
    </citation>
    <scope>NUCLEOTIDE SEQUENCE [LARGE SCALE GENOMIC DNA]</scope>
    <source>
        <strain evidence="2 3">Stock d4-2</strain>
    </source>
</reference>